<proteinExistence type="inferred from homology"/>
<protein>
    <submittedName>
        <fullName evidence="4">Thiol-disulfide isomerase or thioredoxin</fullName>
    </submittedName>
</protein>
<dbReference type="OrthoDB" id="1495530at2"/>
<dbReference type="PANTHER" id="PTHR45663:SF11">
    <property type="entry name" value="GEO12009P1"/>
    <property type="match status" value="1"/>
</dbReference>
<sequence length="142" mass="14899">MNPLLIAAILIGLVTVATAAGLVWRRAQGRVRHSTSETVVSAQVLGADLLASGVTLLQFSSPLCAACRATHVVLSSIAGQRNGVDHVEIDLSQRPELASQFHIAQTPTTFILDRDGVVRARIGGALKREAVVAEIDGILVTA</sequence>
<evidence type="ECO:0000313" key="5">
    <source>
        <dbReference type="Proteomes" id="UP000219440"/>
    </source>
</evidence>
<dbReference type="GO" id="GO:0015035">
    <property type="term" value="F:protein-disulfide reductase activity"/>
    <property type="evidence" value="ECO:0007669"/>
    <property type="project" value="TreeGrafter"/>
</dbReference>
<evidence type="ECO:0000259" key="3">
    <source>
        <dbReference type="PROSITE" id="PS51352"/>
    </source>
</evidence>
<accession>A0A2C8ZW60</accession>
<dbReference type="GO" id="GO:0016853">
    <property type="term" value="F:isomerase activity"/>
    <property type="evidence" value="ECO:0007669"/>
    <property type="project" value="UniProtKB-KW"/>
</dbReference>
<feature type="domain" description="Thioredoxin" evidence="3">
    <location>
        <begin position="11"/>
        <end position="140"/>
    </location>
</feature>
<keyword evidence="2" id="KW-0676">Redox-active center</keyword>
<keyword evidence="5" id="KW-1185">Reference proteome</keyword>
<dbReference type="InterPro" id="IPR013766">
    <property type="entry name" value="Thioredoxin_domain"/>
</dbReference>
<dbReference type="InterPro" id="IPR036249">
    <property type="entry name" value="Thioredoxin-like_sf"/>
</dbReference>
<keyword evidence="4" id="KW-0413">Isomerase</keyword>
<reference evidence="4 5" key="1">
    <citation type="submission" date="2017-09" db="EMBL/GenBank/DDBJ databases">
        <authorList>
            <person name="Ehlers B."/>
            <person name="Leendertz F.H."/>
        </authorList>
    </citation>
    <scope>NUCLEOTIDE SEQUENCE [LARGE SCALE GENOMIC DNA]</scope>
    <source>
        <strain evidence="4 5">CGMCC 1.05381</strain>
    </source>
</reference>
<gene>
    <name evidence="4" type="ORF">SAMN06296378_2125</name>
</gene>
<dbReference type="CDD" id="cd02947">
    <property type="entry name" value="TRX_family"/>
    <property type="match status" value="1"/>
</dbReference>
<evidence type="ECO:0000256" key="1">
    <source>
        <dbReference type="ARBA" id="ARBA00008987"/>
    </source>
</evidence>
<dbReference type="SUPFAM" id="SSF52833">
    <property type="entry name" value="Thioredoxin-like"/>
    <property type="match status" value="1"/>
</dbReference>
<dbReference type="Proteomes" id="UP000219440">
    <property type="component" value="Unassembled WGS sequence"/>
</dbReference>
<dbReference type="GO" id="GO:0005737">
    <property type="term" value="C:cytoplasm"/>
    <property type="evidence" value="ECO:0007669"/>
    <property type="project" value="TreeGrafter"/>
</dbReference>
<comment type="similarity">
    <text evidence="1">Belongs to the thioredoxin family.</text>
</comment>
<dbReference type="AlphaFoldDB" id="A0A2C8ZW60"/>
<evidence type="ECO:0000313" key="4">
    <source>
        <dbReference type="EMBL" id="SOE70046.1"/>
    </source>
</evidence>
<dbReference type="PANTHER" id="PTHR45663">
    <property type="entry name" value="GEO12009P1"/>
    <property type="match status" value="1"/>
</dbReference>
<dbReference type="Pfam" id="PF00085">
    <property type="entry name" value="Thioredoxin"/>
    <property type="match status" value="1"/>
</dbReference>
<organism evidence="4 5">
    <name type="scientific">Salinibacterium xinjiangense</name>
    <dbReference type="NCBI Taxonomy" id="386302"/>
    <lineage>
        <taxon>Bacteria</taxon>
        <taxon>Bacillati</taxon>
        <taxon>Actinomycetota</taxon>
        <taxon>Actinomycetes</taxon>
        <taxon>Micrococcales</taxon>
        <taxon>Microbacteriaceae</taxon>
        <taxon>Salinibacterium</taxon>
    </lineage>
</organism>
<dbReference type="PROSITE" id="PS51352">
    <property type="entry name" value="THIOREDOXIN_2"/>
    <property type="match status" value="1"/>
</dbReference>
<evidence type="ECO:0000256" key="2">
    <source>
        <dbReference type="ARBA" id="ARBA00023284"/>
    </source>
</evidence>
<dbReference type="RefSeq" id="WP_097061196.1">
    <property type="nucleotide sequence ID" value="NZ_BMLC01000003.1"/>
</dbReference>
<name>A0A2C8ZW60_9MICO</name>
<dbReference type="Gene3D" id="3.40.30.10">
    <property type="entry name" value="Glutaredoxin"/>
    <property type="match status" value="1"/>
</dbReference>
<dbReference type="EMBL" id="OCST01000004">
    <property type="protein sequence ID" value="SOE70046.1"/>
    <property type="molecule type" value="Genomic_DNA"/>
</dbReference>